<proteinExistence type="predicted"/>
<organism evidence="2 3">
    <name type="scientific">Austropuccinia psidii MF-1</name>
    <dbReference type="NCBI Taxonomy" id="1389203"/>
    <lineage>
        <taxon>Eukaryota</taxon>
        <taxon>Fungi</taxon>
        <taxon>Dikarya</taxon>
        <taxon>Basidiomycota</taxon>
        <taxon>Pucciniomycotina</taxon>
        <taxon>Pucciniomycetes</taxon>
        <taxon>Pucciniales</taxon>
        <taxon>Sphaerophragmiaceae</taxon>
        <taxon>Austropuccinia</taxon>
    </lineage>
</organism>
<evidence type="ECO:0000313" key="2">
    <source>
        <dbReference type="EMBL" id="MBW0548537.1"/>
    </source>
</evidence>
<evidence type="ECO:0000256" key="1">
    <source>
        <dbReference type="SAM" id="MobiDB-lite"/>
    </source>
</evidence>
<comment type="caution">
    <text evidence="2">The sequence shown here is derived from an EMBL/GenBank/DDBJ whole genome shotgun (WGS) entry which is preliminary data.</text>
</comment>
<feature type="region of interest" description="Disordered" evidence="1">
    <location>
        <begin position="1"/>
        <end position="22"/>
    </location>
</feature>
<evidence type="ECO:0000313" key="3">
    <source>
        <dbReference type="Proteomes" id="UP000765509"/>
    </source>
</evidence>
<dbReference type="AlphaFoldDB" id="A0A9Q3IR97"/>
<reference evidence="2" key="1">
    <citation type="submission" date="2021-03" db="EMBL/GenBank/DDBJ databases">
        <title>Draft genome sequence of rust myrtle Austropuccinia psidii MF-1, a brazilian biotype.</title>
        <authorList>
            <person name="Quecine M.C."/>
            <person name="Pachon D.M.R."/>
            <person name="Bonatelli M.L."/>
            <person name="Correr F.H."/>
            <person name="Franceschini L.M."/>
            <person name="Leite T.F."/>
            <person name="Margarido G.R.A."/>
            <person name="Almeida C.A."/>
            <person name="Ferrarezi J.A."/>
            <person name="Labate C.A."/>
        </authorList>
    </citation>
    <scope>NUCLEOTIDE SEQUENCE</scope>
    <source>
        <strain evidence="2">MF-1</strain>
    </source>
</reference>
<protein>
    <submittedName>
        <fullName evidence="2">Uncharacterized protein</fullName>
    </submittedName>
</protein>
<name>A0A9Q3IR97_9BASI</name>
<keyword evidence="3" id="KW-1185">Reference proteome</keyword>
<sequence length="141" mass="15834">MQPREKTRARSGKSSSRKKCLENSIVVLHSPRSVPTSFDINSEPELIQGNALRAEPFSSGSHRNISVPVQRLVQSSQGRGVGNISKPLSGGYELLPTHQKLSVSGEDHRNLRRIEPIFFQRKGQKDRELVEEPNSFIYTPE</sequence>
<gene>
    <name evidence="2" type="ORF">O181_088252</name>
</gene>
<feature type="compositionally biased region" description="Basic residues" evidence="1">
    <location>
        <begin position="9"/>
        <end position="18"/>
    </location>
</feature>
<dbReference type="Proteomes" id="UP000765509">
    <property type="component" value="Unassembled WGS sequence"/>
</dbReference>
<accession>A0A9Q3IR97</accession>
<dbReference type="EMBL" id="AVOT02053759">
    <property type="protein sequence ID" value="MBW0548537.1"/>
    <property type="molecule type" value="Genomic_DNA"/>
</dbReference>